<dbReference type="GO" id="GO:0006813">
    <property type="term" value="P:potassium ion transport"/>
    <property type="evidence" value="ECO:0007669"/>
    <property type="project" value="TreeGrafter"/>
</dbReference>
<feature type="compositionally biased region" description="Polar residues" evidence="1">
    <location>
        <begin position="271"/>
        <end position="309"/>
    </location>
</feature>
<dbReference type="GO" id="GO:0005743">
    <property type="term" value="C:mitochondrial inner membrane"/>
    <property type="evidence" value="ECO:0007669"/>
    <property type="project" value="TreeGrafter"/>
</dbReference>
<dbReference type="SMART" id="SM00028">
    <property type="entry name" value="TPR"/>
    <property type="match status" value="3"/>
</dbReference>
<reference evidence="2" key="1">
    <citation type="submission" date="2020-05" db="EMBL/GenBank/DDBJ databases">
        <title>Phylogenomic resolution of chytrid fungi.</title>
        <authorList>
            <person name="Stajich J.E."/>
            <person name="Amses K."/>
            <person name="Simmons R."/>
            <person name="Seto K."/>
            <person name="Myers J."/>
            <person name="Bonds A."/>
            <person name="Quandt C.A."/>
            <person name="Barry K."/>
            <person name="Liu P."/>
            <person name="Grigoriev I."/>
            <person name="Longcore J.E."/>
            <person name="James T.Y."/>
        </authorList>
    </citation>
    <scope>NUCLEOTIDE SEQUENCE</scope>
    <source>
        <strain evidence="2">PLAUS21</strain>
    </source>
</reference>
<name>A0AAD5UHF2_9FUNG</name>
<evidence type="ECO:0000256" key="1">
    <source>
        <dbReference type="SAM" id="MobiDB-lite"/>
    </source>
</evidence>
<dbReference type="SUPFAM" id="SSF48452">
    <property type="entry name" value="TPR-like"/>
    <property type="match status" value="1"/>
</dbReference>
<dbReference type="EMBL" id="JADGKB010000030">
    <property type="protein sequence ID" value="KAJ3258192.1"/>
    <property type="molecule type" value="Genomic_DNA"/>
</dbReference>
<dbReference type="Proteomes" id="UP001210925">
    <property type="component" value="Unassembled WGS sequence"/>
</dbReference>
<evidence type="ECO:0000313" key="3">
    <source>
        <dbReference type="Proteomes" id="UP001210925"/>
    </source>
</evidence>
<keyword evidence="3" id="KW-1185">Reference proteome</keyword>
<evidence type="ECO:0000313" key="2">
    <source>
        <dbReference type="EMBL" id="KAJ3258192.1"/>
    </source>
</evidence>
<dbReference type="InterPro" id="IPR018786">
    <property type="entry name" value="Mit_KHE1"/>
</dbReference>
<organism evidence="2 3">
    <name type="scientific">Boothiomyces macroporosus</name>
    <dbReference type="NCBI Taxonomy" id="261099"/>
    <lineage>
        <taxon>Eukaryota</taxon>
        <taxon>Fungi</taxon>
        <taxon>Fungi incertae sedis</taxon>
        <taxon>Chytridiomycota</taxon>
        <taxon>Chytridiomycota incertae sedis</taxon>
        <taxon>Chytridiomycetes</taxon>
        <taxon>Rhizophydiales</taxon>
        <taxon>Terramycetaceae</taxon>
        <taxon>Boothiomyces</taxon>
    </lineage>
</organism>
<accession>A0AAD5UHF2</accession>
<sequence length="1098" mass="123297">MSKILNASNSLKIYAFPSLNGRCVFHAQFLSPTTNLEYAGMAVAYITRKWRYQISDYAGSYWHKLGHCKPGSILSKVYQLGNRITTRRAADEYFFKQIPTRTEHIEIVFPSSMKQSVVQDQIQVWLADSDKFTGKLALYGALLPTNFYIAKFYILAANLLFTYHVFRVNASFRAHFGSKRMQELINRRQVKFTSSQELQDKIFNVSKEVSSQLEKENIRWKWNDDDLHDDVALKLSTELKLPELLQSRPSIPQRTAVPANATPGYPGAYGSRTNPSNMQSGYNYSQQYPQQPFNPYGRSQSGYSPQPDNHIPSRNTSIQVTTIDDLLNDGAVSMAVPHSNIPNAIEKWNQALVLAKQENDMIRQAKALSNIGCAYRKLGKLDVAKEHLDESWVLTIAYIRQSASKSGSNWLQMAIRATGLEGQYVENAFVTHSEDNQGLKKSNSVKSVKGANEFSHGPPIVVWVLQLTTNMGNLCFSRGKYEAAIKCHAMCKNLVESIFEEFPLPDELMKISNTASLMKPFNQEINTPLEKKTYRLSYLHRYAILAQVRAMTHLGACFGALGHSTASLQYHMASHALLDGITDLVPSLVPNIGVSQRSTSINANSSIEASSNTIQLKAAISSNIGVGWHLVGDLAKSAAWHQKSLELFEFNADLTRKKHLVNGSDSRKVGLEEVRQLTQLAAAAISLGTHLKTLNWLKNMENSHDQSYFESAEVTQFWNPPKEDFKLSQRSPNEPWLGHERIFDRALGILYEQSQRQVILNDWQGAFVTWINISSAYLLCNNPLMALYYFGKLVAGQSAHDKQVVSLKTQPAIPPVMLLRVYTLLCQLLFALTQLSPRVLDSKLRKQDVARIQVFVAQSFPNCMLDISRLDHDMVIQITVQVAKKYKDLQEMLNNQLVLSLSRNNYPMDFESFNIDAHPYRIDDIKVNLLRLSNIETKLYFAKASLPTISTDLSLSWYKQGLFTFANSINEVLFQSQAVGAASILLSHAADHLEMPFPLSPSIISGSVSPSLLALLGDIIGYVLTTDENQLVLSLRIEENSMIEVRKALLTICQHLLLSSLNMCESCNPLNNIDGLVFPLNTNEVNTLVPCNHGYVLA</sequence>
<comment type="caution">
    <text evidence="2">The sequence shown here is derived from an EMBL/GenBank/DDBJ whole genome shotgun (WGS) entry which is preliminary data.</text>
</comment>
<gene>
    <name evidence="2" type="ORF">HK103_004010</name>
</gene>
<dbReference type="GO" id="GO:1902600">
    <property type="term" value="P:proton transmembrane transport"/>
    <property type="evidence" value="ECO:0007669"/>
    <property type="project" value="TreeGrafter"/>
</dbReference>
<dbReference type="Gene3D" id="1.25.40.10">
    <property type="entry name" value="Tetratricopeptide repeat domain"/>
    <property type="match status" value="2"/>
</dbReference>
<dbReference type="InterPro" id="IPR019734">
    <property type="entry name" value="TPR_rpt"/>
</dbReference>
<dbReference type="Pfam" id="PF10173">
    <property type="entry name" value="Mit_KHE1"/>
    <property type="match status" value="1"/>
</dbReference>
<proteinExistence type="predicted"/>
<protein>
    <submittedName>
        <fullName evidence="2">Uncharacterized protein</fullName>
    </submittedName>
</protein>
<dbReference type="PANTHER" id="PTHR28062">
    <property type="entry name" value="K+-H+ EXCHANGE-LIKE PROTEIN"/>
    <property type="match status" value="1"/>
</dbReference>
<dbReference type="InterPro" id="IPR011990">
    <property type="entry name" value="TPR-like_helical_dom_sf"/>
</dbReference>
<dbReference type="AlphaFoldDB" id="A0AAD5UHF2"/>
<dbReference type="PANTHER" id="PTHR28062:SF1">
    <property type="entry name" value="TRANSMEMBRANE PROTEIN"/>
    <property type="match status" value="1"/>
</dbReference>
<feature type="region of interest" description="Disordered" evidence="1">
    <location>
        <begin position="253"/>
        <end position="309"/>
    </location>
</feature>